<keyword evidence="1" id="KW-1133">Transmembrane helix</keyword>
<keyword evidence="2" id="KW-0689">Ribosomal protein</keyword>
<dbReference type="RefSeq" id="WP_184831466.1">
    <property type="nucleotide sequence ID" value="NZ_JACHMN010000001.1"/>
</dbReference>
<organism evidence="2 3">
    <name type="scientific">Allocatelliglobosispora scoriae</name>
    <dbReference type="NCBI Taxonomy" id="643052"/>
    <lineage>
        <taxon>Bacteria</taxon>
        <taxon>Bacillati</taxon>
        <taxon>Actinomycetota</taxon>
        <taxon>Actinomycetes</taxon>
        <taxon>Micromonosporales</taxon>
        <taxon>Micromonosporaceae</taxon>
        <taxon>Allocatelliglobosispora</taxon>
    </lineage>
</organism>
<dbReference type="InterPro" id="IPR014719">
    <property type="entry name" value="Ribosomal_bL12_C/ClpS-like"/>
</dbReference>
<protein>
    <submittedName>
        <fullName evidence="2">Ribosomal protein L7/L12</fullName>
    </submittedName>
</protein>
<comment type="caution">
    <text evidence="2">The sequence shown here is derived from an EMBL/GenBank/DDBJ whole genome shotgun (WGS) entry which is preliminary data.</text>
</comment>
<keyword evidence="2" id="KW-0687">Ribonucleoprotein</keyword>
<feature type="transmembrane region" description="Helical" evidence="1">
    <location>
        <begin position="7"/>
        <end position="24"/>
    </location>
</feature>
<dbReference type="AlphaFoldDB" id="A0A841BHJ7"/>
<feature type="transmembrane region" description="Helical" evidence="1">
    <location>
        <begin position="30"/>
        <end position="50"/>
    </location>
</feature>
<dbReference type="SUPFAM" id="SSF54736">
    <property type="entry name" value="ClpS-like"/>
    <property type="match status" value="1"/>
</dbReference>
<keyword evidence="3" id="KW-1185">Reference proteome</keyword>
<evidence type="ECO:0000313" key="2">
    <source>
        <dbReference type="EMBL" id="MBB5867105.1"/>
    </source>
</evidence>
<keyword evidence="1" id="KW-0472">Membrane</keyword>
<sequence>MRRRWVAPTRVGLAAVLVVAVRLLDRPALWWPALLIALVLAVPPIVRAAVPAAPKAPAHPPIPVGDQPGDQRVVVAAHGRFEVLAVLGESLGISRDDAWQLVKTVPSVVARGVSREHAELLADRLNAVGAKATVEPDIPRGGG</sequence>
<reference evidence="2 3" key="1">
    <citation type="submission" date="2020-08" db="EMBL/GenBank/DDBJ databases">
        <title>Sequencing the genomes of 1000 actinobacteria strains.</title>
        <authorList>
            <person name="Klenk H.-P."/>
        </authorList>
    </citation>
    <scope>NUCLEOTIDE SEQUENCE [LARGE SCALE GENOMIC DNA]</scope>
    <source>
        <strain evidence="2 3">DSM 45362</strain>
    </source>
</reference>
<keyword evidence="1" id="KW-0812">Transmembrane</keyword>
<name>A0A841BHJ7_9ACTN</name>
<evidence type="ECO:0000256" key="1">
    <source>
        <dbReference type="SAM" id="Phobius"/>
    </source>
</evidence>
<proteinExistence type="predicted"/>
<dbReference type="Proteomes" id="UP000587527">
    <property type="component" value="Unassembled WGS sequence"/>
</dbReference>
<dbReference type="Gene3D" id="3.30.1390.10">
    <property type="match status" value="1"/>
</dbReference>
<accession>A0A841BHJ7</accession>
<dbReference type="GO" id="GO:0005840">
    <property type="term" value="C:ribosome"/>
    <property type="evidence" value="ECO:0007669"/>
    <property type="project" value="UniProtKB-KW"/>
</dbReference>
<dbReference type="EMBL" id="JACHMN010000001">
    <property type="protein sequence ID" value="MBB5867105.1"/>
    <property type="molecule type" value="Genomic_DNA"/>
</dbReference>
<gene>
    <name evidence="2" type="ORF">F4553_000484</name>
</gene>
<evidence type="ECO:0000313" key="3">
    <source>
        <dbReference type="Proteomes" id="UP000587527"/>
    </source>
</evidence>